<organism evidence="3 4">
    <name type="scientific">Parasedimentitalea maritima</name>
    <dbReference type="NCBI Taxonomy" id="2578117"/>
    <lineage>
        <taxon>Bacteria</taxon>
        <taxon>Pseudomonadati</taxon>
        <taxon>Pseudomonadota</taxon>
        <taxon>Alphaproteobacteria</taxon>
        <taxon>Rhodobacterales</taxon>
        <taxon>Paracoccaceae</taxon>
        <taxon>Parasedimentitalea</taxon>
    </lineage>
</organism>
<dbReference type="CDD" id="cd07576">
    <property type="entry name" value="R-amidase_like"/>
    <property type="match status" value="1"/>
</dbReference>
<dbReference type="PROSITE" id="PS50263">
    <property type="entry name" value="CN_HYDROLASE"/>
    <property type="match status" value="1"/>
</dbReference>
<accession>A0A6A4RHM7</accession>
<evidence type="ECO:0000256" key="1">
    <source>
        <dbReference type="ARBA" id="ARBA00022801"/>
    </source>
</evidence>
<dbReference type="PANTHER" id="PTHR43674:SF2">
    <property type="entry name" value="BETA-UREIDOPROPIONASE"/>
    <property type="match status" value="1"/>
</dbReference>
<name>A0A6A4RHM7_9RHOB</name>
<evidence type="ECO:0000313" key="4">
    <source>
        <dbReference type="Proteomes" id="UP000441586"/>
    </source>
</evidence>
<dbReference type="InterPro" id="IPR003010">
    <property type="entry name" value="C-N_Hydrolase"/>
</dbReference>
<dbReference type="Pfam" id="PF00795">
    <property type="entry name" value="CN_hydrolase"/>
    <property type="match status" value="1"/>
</dbReference>
<evidence type="ECO:0000259" key="2">
    <source>
        <dbReference type="PROSITE" id="PS50263"/>
    </source>
</evidence>
<dbReference type="SUPFAM" id="SSF56317">
    <property type="entry name" value="Carbon-nitrogen hydrolase"/>
    <property type="match status" value="1"/>
</dbReference>
<evidence type="ECO:0000313" key="3">
    <source>
        <dbReference type="EMBL" id="KAE9629329.1"/>
    </source>
</evidence>
<sequence>MGRTFHLAVGQSPADLPTTQERLEWLRAALPTVAAKGADLLVLPELFATGYNRGDQILALAEPSDGPIAQAIVALAAAHEIAIHYGFPERKGDLVYNAAQCFGPDGSRLGGHQKLVFPPGFERDHFTPGQGCTLFTYLGVQIATLICYDAEFPETARHVASLGAKLILVPTALGAQWGWVAQQMIPTRAYENGVYLAYANSAGDENGMTFLGQSFIATPDGQELARAGDQPEIIYGQLQLDKVADAQNRLPYLKDQEMFGANIYGC</sequence>
<proteinExistence type="predicted"/>
<protein>
    <submittedName>
        <fullName evidence="3">Hydrolase</fullName>
    </submittedName>
</protein>
<dbReference type="AlphaFoldDB" id="A0A6A4RHM7"/>
<dbReference type="Proteomes" id="UP000441586">
    <property type="component" value="Unassembled WGS sequence"/>
</dbReference>
<keyword evidence="1 3" id="KW-0378">Hydrolase</keyword>
<dbReference type="PANTHER" id="PTHR43674">
    <property type="entry name" value="NITRILASE C965.09-RELATED"/>
    <property type="match status" value="1"/>
</dbReference>
<dbReference type="RefSeq" id="WP_158979940.1">
    <property type="nucleotide sequence ID" value="NZ_WSFO01000007.1"/>
</dbReference>
<feature type="domain" description="CN hydrolase" evidence="2">
    <location>
        <begin position="5"/>
        <end position="240"/>
    </location>
</feature>
<dbReference type="InterPro" id="IPR050345">
    <property type="entry name" value="Aliph_Amidase/BUP"/>
</dbReference>
<dbReference type="EMBL" id="WSFO01000007">
    <property type="protein sequence ID" value="KAE9629329.1"/>
    <property type="molecule type" value="Genomic_DNA"/>
</dbReference>
<dbReference type="GO" id="GO:0016811">
    <property type="term" value="F:hydrolase activity, acting on carbon-nitrogen (but not peptide) bonds, in linear amides"/>
    <property type="evidence" value="ECO:0007669"/>
    <property type="project" value="UniProtKB-ARBA"/>
</dbReference>
<comment type="caution">
    <text evidence="3">The sequence shown here is derived from an EMBL/GenBank/DDBJ whole genome shotgun (WGS) entry which is preliminary data.</text>
</comment>
<gene>
    <name evidence="3" type="ORF">GP644_13010</name>
</gene>
<reference evidence="3 4" key="1">
    <citation type="submission" date="2019-12" db="EMBL/GenBank/DDBJ databases">
        <authorList>
            <person name="Zhang Y.-J."/>
        </authorList>
    </citation>
    <scope>NUCLEOTIDE SEQUENCE [LARGE SCALE GENOMIC DNA]</scope>
    <source>
        <strain evidence="3 4">H18S-6</strain>
    </source>
</reference>
<dbReference type="InterPro" id="IPR036526">
    <property type="entry name" value="C-N_Hydrolase_sf"/>
</dbReference>
<dbReference type="Gene3D" id="3.60.110.10">
    <property type="entry name" value="Carbon-nitrogen hydrolase"/>
    <property type="match status" value="1"/>
</dbReference>
<dbReference type="InterPro" id="IPR044083">
    <property type="entry name" value="RamA-like"/>
</dbReference>